<gene>
    <name evidence="8 10" type="primary">bioC</name>
    <name evidence="10" type="ORF">NCTC11647_01039</name>
</gene>
<dbReference type="GO" id="GO:0102130">
    <property type="term" value="F:malonyl-CoA methyltransferase activity"/>
    <property type="evidence" value="ECO:0007669"/>
    <property type="project" value="UniProtKB-EC"/>
</dbReference>
<evidence type="ECO:0000256" key="6">
    <source>
        <dbReference type="ARBA" id="ARBA00022691"/>
    </source>
</evidence>
<comment type="similarity">
    <text evidence="8">Belongs to the methyltransferase superfamily.</text>
</comment>
<evidence type="ECO:0000256" key="8">
    <source>
        <dbReference type="HAMAP-Rule" id="MF_00835"/>
    </source>
</evidence>
<evidence type="ECO:0000313" key="10">
    <source>
        <dbReference type="EMBL" id="SPY27970.1"/>
    </source>
</evidence>
<dbReference type="EMBL" id="UATL01000001">
    <property type="protein sequence ID" value="SPY27970.1"/>
    <property type="molecule type" value="Genomic_DNA"/>
</dbReference>
<keyword evidence="6 8" id="KW-0949">S-adenosyl-L-methionine</keyword>
<dbReference type="EC" id="2.1.1.197" evidence="3 8"/>
<evidence type="ECO:0000256" key="7">
    <source>
        <dbReference type="ARBA" id="ARBA00022756"/>
    </source>
</evidence>
<comment type="catalytic activity">
    <reaction evidence="1 8">
        <text>malonyl-[ACP] + S-adenosyl-L-methionine = malonyl-[ACP] methyl ester + S-adenosyl-L-homocysteine</text>
        <dbReference type="Rhea" id="RHEA:17105"/>
        <dbReference type="Rhea" id="RHEA-COMP:9623"/>
        <dbReference type="Rhea" id="RHEA-COMP:9954"/>
        <dbReference type="ChEBI" id="CHEBI:57856"/>
        <dbReference type="ChEBI" id="CHEBI:59789"/>
        <dbReference type="ChEBI" id="CHEBI:78449"/>
        <dbReference type="ChEBI" id="CHEBI:78845"/>
        <dbReference type="EC" id="2.1.1.197"/>
    </reaction>
</comment>
<dbReference type="Proteomes" id="UP000251647">
    <property type="component" value="Unassembled WGS sequence"/>
</dbReference>
<dbReference type="Pfam" id="PF08241">
    <property type="entry name" value="Methyltransf_11"/>
    <property type="match status" value="1"/>
</dbReference>
<protein>
    <recommendedName>
        <fullName evidence="3 8">Malonyl-[acyl-carrier protein] O-methyltransferase</fullName>
        <shortName evidence="8">Malonyl-ACP O-methyltransferase</shortName>
        <ecNumber evidence="3 8">2.1.1.197</ecNumber>
    </recommendedName>
    <alternativeName>
        <fullName evidence="8">Biotin synthesis protein BioC</fullName>
    </alternativeName>
</protein>
<keyword evidence="7 8" id="KW-0093">Biotin biosynthesis</keyword>
<evidence type="ECO:0000256" key="4">
    <source>
        <dbReference type="ARBA" id="ARBA00022603"/>
    </source>
</evidence>
<proteinExistence type="inferred from homology"/>
<reference evidence="10 11" key="1">
    <citation type="submission" date="2018-06" db="EMBL/GenBank/DDBJ databases">
        <authorList>
            <consortium name="Pathogen Informatics"/>
            <person name="Doyle S."/>
        </authorList>
    </citation>
    <scope>NUCLEOTIDE SEQUENCE [LARGE SCALE GENOMIC DNA]</scope>
    <source>
        <strain evidence="10 11">NCTC11647</strain>
    </source>
</reference>
<dbReference type="NCBIfam" id="TIGR02072">
    <property type="entry name" value="BioC"/>
    <property type="match status" value="1"/>
</dbReference>
<comment type="function">
    <text evidence="8">Converts the free carboxyl group of a malonyl-thioester to its methyl ester by transfer of a methyl group from S-adenosyl-L-methionine (SAM). It allows to synthesize pimeloyl-ACP via the fatty acid synthetic pathway.</text>
</comment>
<keyword evidence="5 8" id="KW-0808">Transferase</keyword>
<dbReference type="InterPro" id="IPR050602">
    <property type="entry name" value="Malonyl-ACP_OMT"/>
</dbReference>
<dbReference type="OrthoDB" id="9760689at2"/>
<dbReference type="CDD" id="cd02440">
    <property type="entry name" value="AdoMet_MTases"/>
    <property type="match status" value="1"/>
</dbReference>
<dbReference type="GO" id="GO:0010340">
    <property type="term" value="F:carboxyl-O-methyltransferase activity"/>
    <property type="evidence" value="ECO:0007669"/>
    <property type="project" value="UniProtKB-UniRule"/>
</dbReference>
<dbReference type="GO" id="GO:0008757">
    <property type="term" value="F:S-adenosylmethionine-dependent methyltransferase activity"/>
    <property type="evidence" value="ECO:0007669"/>
    <property type="project" value="InterPro"/>
</dbReference>
<evidence type="ECO:0000256" key="2">
    <source>
        <dbReference type="ARBA" id="ARBA00004746"/>
    </source>
</evidence>
<evidence type="ECO:0000313" key="11">
    <source>
        <dbReference type="Proteomes" id="UP000251647"/>
    </source>
</evidence>
<accession>A0A2T3QPE4</accession>
<evidence type="ECO:0000256" key="1">
    <source>
        <dbReference type="ARBA" id="ARBA00000852"/>
    </source>
</evidence>
<name>A0A2T3QPE4_PHODM</name>
<dbReference type="AlphaFoldDB" id="A0A2T3QPE4"/>
<dbReference type="SUPFAM" id="SSF53335">
    <property type="entry name" value="S-adenosyl-L-methionine-dependent methyltransferases"/>
    <property type="match status" value="1"/>
</dbReference>
<feature type="domain" description="Methyltransferase type 11" evidence="9">
    <location>
        <begin position="77"/>
        <end position="169"/>
    </location>
</feature>
<dbReference type="InterPro" id="IPR013216">
    <property type="entry name" value="Methyltransf_11"/>
</dbReference>
<dbReference type="UniPathway" id="UPA00078"/>
<sequence length="288" mass="32003">MSDVIKNTSDYNETLFNKDLIEKAFSKAASNYDQAAAFQRQVGHRLLDKIDMALIGANTVNTSAVDTSTNKATKIILDVGCGTGYFSQQLQGLDAQVTALDLSNKMLEQTKRRCAESVVCVQGDAENLPFTANQFDIGFSNLALQWCDDLSQPLRQLQRVVKPGGKIYFTTLVDGSLFELIDAWKQVDQYQHVNDFLTEREVKLALAQSGVKTHHLEFLPITINYHKAIELMRDLKGIGATHIPNGRNTGLIRKSALHKLELAYQAFQNSQGLLPATYQVCFGVITND</sequence>
<dbReference type="PANTHER" id="PTHR13090">
    <property type="entry name" value="ARGININE-HYDROXYLASE NDUFAF5, MITOCHONDRIAL"/>
    <property type="match status" value="1"/>
</dbReference>
<dbReference type="GO" id="GO:0032259">
    <property type="term" value="P:methylation"/>
    <property type="evidence" value="ECO:0007669"/>
    <property type="project" value="UniProtKB-KW"/>
</dbReference>
<dbReference type="PANTHER" id="PTHR13090:SF1">
    <property type="entry name" value="ARGININE-HYDROXYLASE NDUFAF5, MITOCHONDRIAL"/>
    <property type="match status" value="1"/>
</dbReference>
<comment type="pathway">
    <text evidence="2 8">Cofactor biosynthesis; biotin biosynthesis.</text>
</comment>
<dbReference type="RefSeq" id="WP_005299811.1">
    <property type="nucleotide sequence ID" value="NZ_PYOG01000001.1"/>
</dbReference>
<dbReference type="InterPro" id="IPR011814">
    <property type="entry name" value="BioC"/>
</dbReference>
<evidence type="ECO:0000259" key="9">
    <source>
        <dbReference type="Pfam" id="PF08241"/>
    </source>
</evidence>
<dbReference type="HAMAP" id="MF_00835">
    <property type="entry name" value="BioC"/>
    <property type="match status" value="1"/>
</dbReference>
<organism evidence="10 11">
    <name type="scientific">Photobacterium damselae</name>
    <dbReference type="NCBI Taxonomy" id="38293"/>
    <lineage>
        <taxon>Bacteria</taxon>
        <taxon>Pseudomonadati</taxon>
        <taxon>Pseudomonadota</taxon>
        <taxon>Gammaproteobacteria</taxon>
        <taxon>Vibrionales</taxon>
        <taxon>Vibrionaceae</taxon>
        <taxon>Photobacterium</taxon>
    </lineage>
</organism>
<evidence type="ECO:0000256" key="5">
    <source>
        <dbReference type="ARBA" id="ARBA00022679"/>
    </source>
</evidence>
<dbReference type="Gene3D" id="3.40.50.150">
    <property type="entry name" value="Vaccinia Virus protein VP39"/>
    <property type="match status" value="1"/>
</dbReference>
<dbReference type="GO" id="GO:0009102">
    <property type="term" value="P:biotin biosynthetic process"/>
    <property type="evidence" value="ECO:0007669"/>
    <property type="project" value="UniProtKB-UniRule"/>
</dbReference>
<evidence type="ECO:0000256" key="3">
    <source>
        <dbReference type="ARBA" id="ARBA00012327"/>
    </source>
</evidence>
<dbReference type="InterPro" id="IPR029063">
    <property type="entry name" value="SAM-dependent_MTases_sf"/>
</dbReference>
<keyword evidence="4 8" id="KW-0489">Methyltransferase</keyword>